<organism evidence="1 2">
    <name type="scientific">Acrobeloides nanus</name>
    <dbReference type="NCBI Taxonomy" id="290746"/>
    <lineage>
        <taxon>Eukaryota</taxon>
        <taxon>Metazoa</taxon>
        <taxon>Ecdysozoa</taxon>
        <taxon>Nematoda</taxon>
        <taxon>Chromadorea</taxon>
        <taxon>Rhabditida</taxon>
        <taxon>Tylenchina</taxon>
        <taxon>Cephalobomorpha</taxon>
        <taxon>Cephaloboidea</taxon>
        <taxon>Cephalobidae</taxon>
        <taxon>Acrobeloides</taxon>
    </lineage>
</organism>
<reference evidence="2" key="1">
    <citation type="submission" date="2022-11" db="UniProtKB">
        <authorList>
            <consortium name="WormBaseParasite"/>
        </authorList>
    </citation>
    <scope>IDENTIFICATION</scope>
</reference>
<evidence type="ECO:0000313" key="2">
    <source>
        <dbReference type="WBParaSite" id="ACRNAN_Path_498.g1886.t1"/>
    </source>
</evidence>
<name>A0A914C7W3_9BILA</name>
<sequence length="187" mass="20929">MNKKNKQNGIGGGVHLYSIKKGNTIGRNYPKTGSLDEIGLEEDCNIYGDHIQQCIHISPIVNNKTKSGLRSCVFDYTIFDDPHYSINYAQICNSVGNTCKTDKLSNFFSTDSNFSNSPFVNKRLNTSIPIHKRYITKIMNLSDQATVCCCNKHGCNYEFTFDLTIYSPIVVSSCLFIGKISSKKTNP</sequence>
<proteinExistence type="predicted"/>
<keyword evidence="1" id="KW-1185">Reference proteome</keyword>
<protein>
    <submittedName>
        <fullName evidence="2">Uncharacterized protein</fullName>
    </submittedName>
</protein>
<dbReference type="WBParaSite" id="ACRNAN_Path_498.g1886.t1">
    <property type="protein sequence ID" value="ACRNAN_Path_498.g1886.t1"/>
    <property type="gene ID" value="ACRNAN_Path_498.g1886"/>
</dbReference>
<dbReference type="AlphaFoldDB" id="A0A914C7W3"/>
<accession>A0A914C7W3</accession>
<evidence type="ECO:0000313" key="1">
    <source>
        <dbReference type="Proteomes" id="UP000887540"/>
    </source>
</evidence>
<dbReference type="Proteomes" id="UP000887540">
    <property type="component" value="Unplaced"/>
</dbReference>